<protein>
    <submittedName>
        <fullName evidence="3">Uncharacterized protein</fullName>
    </submittedName>
</protein>
<dbReference type="OrthoDB" id="19419at2759"/>
<dbReference type="GO" id="GO:0006334">
    <property type="term" value="P:nucleosome assembly"/>
    <property type="evidence" value="ECO:0007669"/>
    <property type="project" value="InterPro"/>
</dbReference>
<dbReference type="PANTHER" id="PTHR11875">
    <property type="entry name" value="TESTIS-SPECIFIC Y-ENCODED PROTEIN"/>
    <property type="match status" value="1"/>
</dbReference>
<dbReference type="Pfam" id="PF00956">
    <property type="entry name" value="NAP"/>
    <property type="match status" value="1"/>
</dbReference>
<accession>A0A225US61</accession>
<comment type="similarity">
    <text evidence="1 2">Belongs to the nucleosome assembly protein (NAP) family.</text>
</comment>
<dbReference type="AlphaFoldDB" id="A0A225US61"/>
<comment type="caution">
    <text evidence="3">The sequence shown here is derived from an EMBL/GenBank/DDBJ whole genome shotgun (WGS) entry which is preliminary data.</text>
</comment>
<keyword evidence="4" id="KW-1185">Reference proteome</keyword>
<evidence type="ECO:0000313" key="4">
    <source>
        <dbReference type="Proteomes" id="UP000198211"/>
    </source>
</evidence>
<dbReference type="SUPFAM" id="SSF143113">
    <property type="entry name" value="NAP-like"/>
    <property type="match status" value="1"/>
</dbReference>
<dbReference type="EMBL" id="NBNE01012306">
    <property type="protein sequence ID" value="OWY95924.1"/>
    <property type="molecule type" value="Genomic_DNA"/>
</dbReference>
<dbReference type="GO" id="GO:0005634">
    <property type="term" value="C:nucleus"/>
    <property type="evidence" value="ECO:0007669"/>
    <property type="project" value="InterPro"/>
</dbReference>
<evidence type="ECO:0000256" key="1">
    <source>
        <dbReference type="ARBA" id="ARBA00009947"/>
    </source>
</evidence>
<reference evidence="4" key="1">
    <citation type="submission" date="2017-03" db="EMBL/GenBank/DDBJ databases">
        <title>Phytopthora megakarya and P. palmivora, two closely related causual agents of cacao black pod achieved similar genome size and gene model numbers by different mechanisms.</title>
        <authorList>
            <person name="Ali S."/>
            <person name="Shao J."/>
            <person name="Larry D.J."/>
            <person name="Kronmiller B."/>
            <person name="Shen D."/>
            <person name="Strem M.D."/>
            <person name="Melnick R.L."/>
            <person name="Guiltinan M.J."/>
            <person name="Tyler B.M."/>
            <person name="Meinhardt L.W."/>
            <person name="Bailey B.A."/>
        </authorList>
    </citation>
    <scope>NUCLEOTIDE SEQUENCE [LARGE SCALE GENOMIC DNA]</scope>
    <source>
        <strain evidence="4">zdho120</strain>
    </source>
</reference>
<dbReference type="Gene3D" id="3.30.1120.90">
    <property type="entry name" value="Nucleosome assembly protein"/>
    <property type="match status" value="1"/>
</dbReference>
<dbReference type="Proteomes" id="UP000198211">
    <property type="component" value="Unassembled WGS sequence"/>
</dbReference>
<evidence type="ECO:0000313" key="3">
    <source>
        <dbReference type="EMBL" id="OWY95924.1"/>
    </source>
</evidence>
<organism evidence="3 4">
    <name type="scientific">Phytophthora megakarya</name>
    <dbReference type="NCBI Taxonomy" id="4795"/>
    <lineage>
        <taxon>Eukaryota</taxon>
        <taxon>Sar</taxon>
        <taxon>Stramenopiles</taxon>
        <taxon>Oomycota</taxon>
        <taxon>Peronosporomycetes</taxon>
        <taxon>Peronosporales</taxon>
        <taxon>Peronosporaceae</taxon>
        <taxon>Phytophthora</taxon>
    </lineage>
</organism>
<dbReference type="InterPro" id="IPR002164">
    <property type="entry name" value="NAP_family"/>
</dbReference>
<evidence type="ECO:0000256" key="2">
    <source>
        <dbReference type="RuleBase" id="RU003876"/>
    </source>
</evidence>
<dbReference type="STRING" id="4795.A0A225US61"/>
<proteinExistence type="inferred from homology"/>
<sequence>MSDPKRQRTDDNMSDEKELEQVQKVISSVTKVEERLEKVDVDQAKEILGIKTKYNFIKRPTYEERNKLLTEIPHFWKQVFVNHPLVGSYVTKDDEILMEFIQTFDVKFVGDDGTFKMEMTFKDNPYFSSRMLWKQVKFSEDEKDVEVTTSKLTWKDDDANKQFKKIIFFERFVSTDDDQTLAMIIKEEVWKNPLLFFSKVHSDVLKNVKNIYSFIT</sequence>
<gene>
    <name evidence="3" type="ORF">PHMEG_00033937</name>
</gene>
<dbReference type="Gene3D" id="1.20.5.1500">
    <property type="match status" value="1"/>
</dbReference>
<dbReference type="InterPro" id="IPR037231">
    <property type="entry name" value="NAP-like_sf"/>
</dbReference>
<name>A0A225US61_9STRA</name>